<feature type="region of interest" description="Disordered" evidence="1">
    <location>
        <begin position="173"/>
        <end position="198"/>
    </location>
</feature>
<protein>
    <submittedName>
        <fullName evidence="2">Uncharacterized protein</fullName>
    </submittedName>
</protein>
<reference evidence="2" key="1">
    <citation type="journal article" date="2021" name="IMA Fungus">
        <title>Genomic characterization of three marine fungi, including Emericellopsis atlantica sp. nov. with signatures of a generalist lifestyle and marine biomass degradation.</title>
        <authorList>
            <person name="Hagestad O.C."/>
            <person name="Hou L."/>
            <person name="Andersen J.H."/>
            <person name="Hansen E.H."/>
            <person name="Altermark B."/>
            <person name="Li C."/>
            <person name="Kuhnert E."/>
            <person name="Cox R.J."/>
            <person name="Crous P.W."/>
            <person name="Spatafora J.W."/>
            <person name="Lail K."/>
            <person name="Amirebrahimi M."/>
            <person name="Lipzen A."/>
            <person name="Pangilinan J."/>
            <person name="Andreopoulos W."/>
            <person name="Hayes R.D."/>
            <person name="Ng V."/>
            <person name="Grigoriev I.V."/>
            <person name="Jackson S.A."/>
            <person name="Sutton T.D.S."/>
            <person name="Dobson A.D.W."/>
            <person name="Rama T."/>
        </authorList>
    </citation>
    <scope>NUCLEOTIDE SEQUENCE</scope>
    <source>
        <strain evidence="2">TRa3180A</strain>
    </source>
</reference>
<feature type="compositionally biased region" description="Polar residues" evidence="1">
    <location>
        <begin position="298"/>
        <end position="312"/>
    </location>
</feature>
<feature type="region of interest" description="Disordered" evidence="1">
    <location>
        <begin position="298"/>
        <end position="401"/>
    </location>
</feature>
<evidence type="ECO:0000256" key="1">
    <source>
        <dbReference type="SAM" id="MobiDB-lite"/>
    </source>
</evidence>
<feature type="compositionally biased region" description="Polar residues" evidence="1">
    <location>
        <begin position="140"/>
        <end position="154"/>
    </location>
</feature>
<feature type="compositionally biased region" description="Low complexity" evidence="1">
    <location>
        <begin position="709"/>
        <end position="724"/>
    </location>
</feature>
<name>A0A9P7Z564_9HELO</name>
<evidence type="ECO:0000313" key="3">
    <source>
        <dbReference type="Proteomes" id="UP000887226"/>
    </source>
</evidence>
<accession>A0A9P7Z564</accession>
<comment type="caution">
    <text evidence="2">The sequence shown here is derived from an EMBL/GenBank/DDBJ whole genome shotgun (WGS) entry which is preliminary data.</text>
</comment>
<dbReference type="Proteomes" id="UP000887226">
    <property type="component" value="Unassembled WGS sequence"/>
</dbReference>
<feature type="region of interest" description="Disordered" evidence="1">
    <location>
        <begin position="757"/>
        <end position="782"/>
    </location>
</feature>
<keyword evidence="3" id="KW-1185">Reference proteome</keyword>
<evidence type="ECO:0000313" key="2">
    <source>
        <dbReference type="EMBL" id="KAG9245342.1"/>
    </source>
</evidence>
<proteinExistence type="predicted"/>
<feature type="compositionally biased region" description="Basic and acidic residues" evidence="1">
    <location>
        <begin position="56"/>
        <end position="73"/>
    </location>
</feature>
<dbReference type="AlphaFoldDB" id="A0A9P7Z564"/>
<feature type="compositionally biased region" description="Polar residues" evidence="1">
    <location>
        <begin position="322"/>
        <end position="359"/>
    </location>
</feature>
<feature type="compositionally biased region" description="Polar residues" evidence="1">
    <location>
        <begin position="35"/>
        <end position="55"/>
    </location>
</feature>
<gene>
    <name evidence="2" type="ORF">BJ878DRAFT_23603</name>
</gene>
<feature type="region of interest" description="Disordered" evidence="1">
    <location>
        <begin position="703"/>
        <end position="724"/>
    </location>
</feature>
<sequence length="852" mass="92952">MVPPSKRKKSDSQPPPMSGTRSTKKTRMPTARDVTPSTLSTRHATNGAKTTNTVKETLEKDPKVTSPESDKDLASTIEVANVSTTIPRISTTGPDTPVDPPVSGPVDNRSKSPSLDIAIAAGYKLSQKAVQELKAPKPDANNTAQSDTNKTGQFNANKIDQSTIASSSIVRLESPDMTPPDSPVSAAKTKPDTNIDATTDVRPTATKVEVCDGSKTPILAPPNGFTAPLHLTRLIAPATMGREESVKIRNGTLALALSNPFGFGQSFQPAAVPQRSYGYPPQMPASMVLGSNTGTKQTNDFSSSQMQPSAHFSSGIGIHTRMSPSPGATTPFIQAPQNPFISNPPTHWTPLRSPQQTKPPAQPLRPRQRSQTAARRLSLENTKKAAQAYQARPLPEVAPRPPTKFMKAVEAPLESYRDSRPVTKGGGAYFHDNGKDVIDSFERANITARQTAVALQGHLRRLHVGVRLAEVDNTATNVRVILNKVKDSLESMATMGDRLVATTKEAIDQNDLMLKVLRSYQPIEQEWKRKEKAYQSELRQMHDWVPEDPSMADANAFDSGGEAEVPGNFYLSDTDSIMITNPGEADWNTARTGSAYNRKPDYKYLQGFYPKQYPVQPIPTDEEITNIVRPYVDNPKMTFKIVKRYFNDVRMKRNVQLKAIFTTRDFEKLEKHWGVARPLMEGAIIQQSPHGAYDQLRVGSQVEDTARDTSQQTTSSQASISSQQPAIQDLCLRAAAPETPTNERLINYTQKGYNIPSSSELSAAPDNLDDLLGASSPSHARPLARESSAVESANSFAHVSVIPSVVIDDDDATIDDNDADDEDYQDYGDDDVIVVEGTPKKQKQNVTGKATG</sequence>
<feature type="region of interest" description="Disordered" evidence="1">
    <location>
        <begin position="134"/>
        <end position="154"/>
    </location>
</feature>
<dbReference type="EMBL" id="MU253852">
    <property type="protein sequence ID" value="KAG9245342.1"/>
    <property type="molecule type" value="Genomic_DNA"/>
</dbReference>
<feature type="region of interest" description="Disordered" evidence="1">
    <location>
        <begin position="1"/>
        <end position="112"/>
    </location>
</feature>
<organism evidence="2 3">
    <name type="scientific">Calycina marina</name>
    <dbReference type="NCBI Taxonomy" id="1763456"/>
    <lineage>
        <taxon>Eukaryota</taxon>
        <taxon>Fungi</taxon>
        <taxon>Dikarya</taxon>
        <taxon>Ascomycota</taxon>
        <taxon>Pezizomycotina</taxon>
        <taxon>Leotiomycetes</taxon>
        <taxon>Helotiales</taxon>
        <taxon>Pezizellaceae</taxon>
        <taxon>Calycina</taxon>
    </lineage>
</organism>